<dbReference type="InterPro" id="IPR011991">
    <property type="entry name" value="ArsR-like_HTH"/>
</dbReference>
<proteinExistence type="predicted"/>
<keyword evidence="3" id="KW-1185">Reference proteome</keyword>
<dbReference type="InterPro" id="IPR036390">
    <property type="entry name" value="WH_DNA-bd_sf"/>
</dbReference>
<dbReference type="Gene3D" id="1.10.10.10">
    <property type="entry name" value="Winged helix-like DNA-binding domain superfamily/Winged helix DNA-binding domain"/>
    <property type="match status" value="1"/>
</dbReference>
<dbReference type="GO" id="GO:0003700">
    <property type="term" value="F:DNA-binding transcription factor activity"/>
    <property type="evidence" value="ECO:0007669"/>
    <property type="project" value="InterPro"/>
</dbReference>
<sequence length="101" mass="11342">MVPSVDLEHPDRDAIVLEDVLFALSDPARLDLVRQLRDGPMAAANCTTIDPRVPKSTKSHMFKVLREAGVIANEPDGRNRRLSLRRDDLDRRFPGLLDAIL</sequence>
<feature type="domain" description="HTH arsR-type" evidence="1">
    <location>
        <begin position="9"/>
        <end position="101"/>
    </location>
</feature>
<dbReference type="InterPro" id="IPR036388">
    <property type="entry name" value="WH-like_DNA-bd_sf"/>
</dbReference>
<organism evidence="2 3">
    <name type="scientific">Paramicrobacterium agarici</name>
    <dbReference type="NCBI Taxonomy" id="630514"/>
    <lineage>
        <taxon>Bacteria</taxon>
        <taxon>Bacillati</taxon>
        <taxon>Actinomycetota</taxon>
        <taxon>Actinomycetes</taxon>
        <taxon>Micrococcales</taxon>
        <taxon>Microbacteriaceae</taxon>
        <taxon>Paramicrobacterium</taxon>
    </lineage>
</organism>
<dbReference type="SUPFAM" id="SSF46785">
    <property type="entry name" value="Winged helix' DNA-binding domain"/>
    <property type="match status" value="1"/>
</dbReference>
<dbReference type="SMART" id="SM00418">
    <property type="entry name" value="HTH_ARSR"/>
    <property type="match status" value="1"/>
</dbReference>
<accession>A0A2A9DX43</accession>
<evidence type="ECO:0000313" key="2">
    <source>
        <dbReference type="EMBL" id="PFG30510.1"/>
    </source>
</evidence>
<evidence type="ECO:0000259" key="1">
    <source>
        <dbReference type="PROSITE" id="PS50987"/>
    </source>
</evidence>
<evidence type="ECO:0000313" key="3">
    <source>
        <dbReference type="Proteomes" id="UP000221369"/>
    </source>
</evidence>
<name>A0A2A9DX43_9MICO</name>
<protein>
    <submittedName>
        <fullName evidence="2">ArsR family transcriptional regulator</fullName>
    </submittedName>
</protein>
<dbReference type="PRINTS" id="PR00778">
    <property type="entry name" value="HTHARSR"/>
</dbReference>
<dbReference type="EMBL" id="PDJE01000001">
    <property type="protein sequence ID" value="PFG30510.1"/>
    <property type="molecule type" value="Genomic_DNA"/>
</dbReference>
<dbReference type="AlphaFoldDB" id="A0A2A9DX43"/>
<reference evidence="2 3" key="1">
    <citation type="submission" date="2017-10" db="EMBL/GenBank/DDBJ databases">
        <title>Sequencing the genomes of 1000 actinobacteria strains.</title>
        <authorList>
            <person name="Klenk H.-P."/>
        </authorList>
    </citation>
    <scope>NUCLEOTIDE SEQUENCE [LARGE SCALE GENOMIC DNA]</scope>
    <source>
        <strain evidence="2 3">DSM 21798</strain>
    </source>
</reference>
<dbReference type="RefSeq" id="WP_098406959.1">
    <property type="nucleotide sequence ID" value="NZ_PDJE01000001.1"/>
</dbReference>
<dbReference type="CDD" id="cd00090">
    <property type="entry name" value="HTH_ARSR"/>
    <property type="match status" value="1"/>
</dbReference>
<dbReference type="PROSITE" id="PS50987">
    <property type="entry name" value="HTH_ARSR_2"/>
    <property type="match status" value="1"/>
</dbReference>
<gene>
    <name evidence="2" type="ORF">ATJ78_1443</name>
</gene>
<dbReference type="Proteomes" id="UP000221369">
    <property type="component" value="Unassembled WGS sequence"/>
</dbReference>
<comment type="caution">
    <text evidence="2">The sequence shown here is derived from an EMBL/GenBank/DDBJ whole genome shotgun (WGS) entry which is preliminary data.</text>
</comment>
<dbReference type="InterPro" id="IPR001845">
    <property type="entry name" value="HTH_ArsR_DNA-bd_dom"/>
</dbReference>